<evidence type="ECO:0000256" key="1">
    <source>
        <dbReference type="ARBA" id="ARBA00004123"/>
    </source>
</evidence>
<dbReference type="GO" id="GO:0000423">
    <property type="term" value="P:mitophagy"/>
    <property type="evidence" value="ECO:0007669"/>
    <property type="project" value="TreeGrafter"/>
</dbReference>
<dbReference type="SMART" id="SM00165">
    <property type="entry name" value="UBA"/>
    <property type="match status" value="2"/>
</dbReference>
<dbReference type="Gene3D" id="1.10.8.10">
    <property type="entry name" value="DNA helicase RuvA subunit, C-terminal domain"/>
    <property type="match status" value="2"/>
</dbReference>
<dbReference type="GO" id="GO:0035973">
    <property type="term" value="P:aggrephagy"/>
    <property type="evidence" value="ECO:0007669"/>
    <property type="project" value="TreeGrafter"/>
</dbReference>
<dbReference type="SUPFAM" id="SSF46934">
    <property type="entry name" value="UBA-like"/>
    <property type="match status" value="2"/>
</dbReference>
<accession>K1PXV3</accession>
<feature type="compositionally biased region" description="Basic and acidic residues" evidence="5">
    <location>
        <begin position="242"/>
        <end position="255"/>
    </location>
</feature>
<dbReference type="GO" id="GO:0070530">
    <property type="term" value="F:K63-linked polyubiquitin modification-dependent protein binding"/>
    <property type="evidence" value="ECO:0007669"/>
    <property type="project" value="TreeGrafter"/>
</dbReference>
<gene>
    <name evidence="6" type="ORF">CGI_10004109</name>
</gene>
<dbReference type="Pfam" id="PF16577">
    <property type="entry name" value="UBA_5"/>
    <property type="match status" value="1"/>
</dbReference>
<dbReference type="PROSITE" id="PS51745">
    <property type="entry name" value="PB1"/>
    <property type="match status" value="1"/>
</dbReference>
<keyword evidence="4" id="KW-0539">Nucleus</keyword>
<dbReference type="GO" id="GO:0005080">
    <property type="term" value="F:protein kinase C binding"/>
    <property type="evidence" value="ECO:0007669"/>
    <property type="project" value="TreeGrafter"/>
</dbReference>
<evidence type="ECO:0000256" key="4">
    <source>
        <dbReference type="ARBA" id="ARBA00023242"/>
    </source>
</evidence>
<feature type="region of interest" description="Disordered" evidence="5">
    <location>
        <begin position="238"/>
        <end position="342"/>
    </location>
</feature>
<dbReference type="GO" id="GO:0007032">
    <property type="term" value="P:endosome organization"/>
    <property type="evidence" value="ECO:0007669"/>
    <property type="project" value="TreeGrafter"/>
</dbReference>
<dbReference type="InterPro" id="IPR000270">
    <property type="entry name" value="PB1_dom"/>
</dbReference>
<dbReference type="InterPro" id="IPR033741">
    <property type="entry name" value="SQSTM_UBA"/>
</dbReference>
<dbReference type="CDD" id="cd14320">
    <property type="entry name" value="UBA_SQSTM"/>
    <property type="match status" value="2"/>
</dbReference>
<comment type="subcellular location">
    <subcellularLocation>
        <location evidence="2">Cytoplasm</location>
    </subcellularLocation>
    <subcellularLocation>
        <location evidence="1">Nucleus</location>
    </subcellularLocation>
</comment>
<dbReference type="InterPro" id="IPR052260">
    <property type="entry name" value="Autophagy_Rcpt_SigReg"/>
</dbReference>
<reference evidence="6" key="1">
    <citation type="journal article" date="2012" name="Nature">
        <title>The oyster genome reveals stress adaptation and complexity of shell formation.</title>
        <authorList>
            <person name="Zhang G."/>
            <person name="Fang X."/>
            <person name="Guo X."/>
            <person name="Li L."/>
            <person name="Luo R."/>
            <person name="Xu F."/>
            <person name="Yang P."/>
            <person name="Zhang L."/>
            <person name="Wang X."/>
            <person name="Qi H."/>
            <person name="Xiong Z."/>
            <person name="Que H."/>
            <person name="Xie Y."/>
            <person name="Holland P.W."/>
            <person name="Paps J."/>
            <person name="Zhu Y."/>
            <person name="Wu F."/>
            <person name="Chen Y."/>
            <person name="Wang J."/>
            <person name="Peng C."/>
            <person name="Meng J."/>
            <person name="Yang L."/>
            <person name="Liu J."/>
            <person name="Wen B."/>
            <person name="Zhang N."/>
            <person name="Huang Z."/>
            <person name="Zhu Q."/>
            <person name="Feng Y."/>
            <person name="Mount A."/>
            <person name="Hedgecock D."/>
            <person name="Xu Z."/>
            <person name="Liu Y."/>
            <person name="Domazet-Loso T."/>
            <person name="Du Y."/>
            <person name="Sun X."/>
            <person name="Zhang S."/>
            <person name="Liu B."/>
            <person name="Cheng P."/>
            <person name="Jiang X."/>
            <person name="Li J."/>
            <person name="Fan D."/>
            <person name="Wang W."/>
            <person name="Fu W."/>
            <person name="Wang T."/>
            <person name="Wang B."/>
            <person name="Zhang J."/>
            <person name="Peng Z."/>
            <person name="Li Y."/>
            <person name="Li N."/>
            <person name="Wang J."/>
            <person name="Chen M."/>
            <person name="He Y."/>
            <person name="Tan F."/>
            <person name="Song X."/>
            <person name="Zheng Q."/>
            <person name="Huang R."/>
            <person name="Yang H."/>
            <person name="Du X."/>
            <person name="Chen L."/>
            <person name="Yang M."/>
            <person name="Gaffney P.M."/>
            <person name="Wang S."/>
            <person name="Luo L."/>
            <person name="She Z."/>
            <person name="Ming Y."/>
            <person name="Huang W."/>
            <person name="Zhang S."/>
            <person name="Huang B."/>
            <person name="Zhang Y."/>
            <person name="Qu T."/>
            <person name="Ni P."/>
            <person name="Miao G."/>
            <person name="Wang J."/>
            <person name="Wang Q."/>
            <person name="Steinberg C.E."/>
            <person name="Wang H."/>
            <person name="Li N."/>
            <person name="Qian L."/>
            <person name="Zhang G."/>
            <person name="Li Y."/>
            <person name="Yang H."/>
            <person name="Liu X."/>
            <person name="Wang J."/>
            <person name="Yin Y."/>
            <person name="Wang J."/>
        </authorList>
    </citation>
    <scope>NUCLEOTIDE SEQUENCE [LARGE SCALE GENOMIC DNA]</scope>
    <source>
        <strain evidence="6">05x7-T-G4-1.051#20</strain>
    </source>
</reference>
<dbReference type="SMART" id="SM00666">
    <property type="entry name" value="PB1"/>
    <property type="match status" value="1"/>
</dbReference>
<dbReference type="InParanoid" id="K1PXV3"/>
<evidence type="ECO:0000256" key="2">
    <source>
        <dbReference type="ARBA" id="ARBA00004496"/>
    </source>
</evidence>
<evidence type="ECO:0000313" key="6">
    <source>
        <dbReference type="EMBL" id="EKC21310.1"/>
    </source>
</evidence>
<evidence type="ECO:0000256" key="5">
    <source>
        <dbReference type="SAM" id="MobiDB-lite"/>
    </source>
</evidence>
<dbReference type="Gene3D" id="3.10.20.90">
    <property type="entry name" value="Phosphatidylinositol 3-kinase Catalytic Subunit, Chain A, domain 1"/>
    <property type="match status" value="1"/>
</dbReference>
<dbReference type="Pfam" id="PF00564">
    <property type="entry name" value="PB1"/>
    <property type="match status" value="1"/>
</dbReference>
<dbReference type="PROSITE" id="PS50030">
    <property type="entry name" value="UBA"/>
    <property type="match status" value="1"/>
</dbReference>
<proteinExistence type="predicted"/>
<dbReference type="InterPro" id="IPR009060">
    <property type="entry name" value="UBA-like_sf"/>
</dbReference>
<dbReference type="PANTHER" id="PTHR15090">
    <property type="entry name" value="SEQUESTOSOME 1-RELATED"/>
    <property type="match status" value="1"/>
</dbReference>
<name>K1PXV3_MAGGI</name>
<evidence type="ECO:0000256" key="3">
    <source>
        <dbReference type="ARBA" id="ARBA00022490"/>
    </source>
</evidence>
<dbReference type="FunFam" id="3.10.20.90:FF:000320">
    <property type="entry name" value="Predicted protein"/>
    <property type="match status" value="1"/>
</dbReference>
<sequence>MACWSVKAHLLGDDGKTSEIRRVSVPVSATYNQLYDKTKTVFPDLHNEEISLSWKDGDGDLVSFSSDAEMLEFTRTAEDEFLRIFIKVRAPKSNKSTPKTPTGAEWVVNPWIEKMSDLDSEEFSQSVLAGMRTVFQYIAGAETFHDKDRKIVDKSDVTNKEEREPSVCNNADHLHRDVTEVRGTHKIEEALEKLLAMGFHNEEGWLYRLIEEKEGRIDEVLESILPDENRAGIYGAQSSSYQKHEASKPKSRDPVNRASPYPSCKNNRTKSHPETGGKPDIETDGPVTRDDSPKNGESWTLVEDDTSLAETKADQNLEEGGSTQGGGAERKSHNARPTIPPIDPKIASALAEMMSMGFQNDDGWLLCLLQENNGNIEKVLDIIQGSDGKIYSK</sequence>
<dbReference type="SUPFAM" id="SSF54277">
    <property type="entry name" value="CAD &amp; PB1 domains"/>
    <property type="match status" value="1"/>
</dbReference>
<organism evidence="6">
    <name type="scientific">Magallana gigas</name>
    <name type="common">Pacific oyster</name>
    <name type="synonym">Crassostrea gigas</name>
    <dbReference type="NCBI Taxonomy" id="29159"/>
    <lineage>
        <taxon>Eukaryota</taxon>
        <taxon>Metazoa</taxon>
        <taxon>Spiralia</taxon>
        <taxon>Lophotrochozoa</taxon>
        <taxon>Mollusca</taxon>
        <taxon>Bivalvia</taxon>
        <taxon>Autobranchia</taxon>
        <taxon>Pteriomorphia</taxon>
        <taxon>Ostreida</taxon>
        <taxon>Ostreoidea</taxon>
        <taxon>Ostreidae</taxon>
        <taxon>Magallana</taxon>
    </lineage>
</organism>
<keyword evidence="3" id="KW-0963">Cytoplasm</keyword>
<dbReference type="EMBL" id="JH815976">
    <property type="protein sequence ID" value="EKC21310.1"/>
    <property type="molecule type" value="Genomic_DNA"/>
</dbReference>
<dbReference type="HOGENOM" id="CLU_038011_1_0_1"/>
<dbReference type="PANTHER" id="PTHR15090:SF0">
    <property type="entry name" value="SEQUESTOSOME-1"/>
    <property type="match status" value="1"/>
</dbReference>
<dbReference type="AlphaFoldDB" id="K1PXV3"/>
<dbReference type="GO" id="GO:0005634">
    <property type="term" value="C:nucleus"/>
    <property type="evidence" value="ECO:0007669"/>
    <property type="project" value="UniProtKB-SubCell"/>
</dbReference>
<dbReference type="InterPro" id="IPR053793">
    <property type="entry name" value="PB1-like"/>
</dbReference>
<dbReference type="GO" id="GO:0016235">
    <property type="term" value="C:aggresome"/>
    <property type="evidence" value="ECO:0007669"/>
    <property type="project" value="TreeGrafter"/>
</dbReference>
<dbReference type="InterPro" id="IPR015940">
    <property type="entry name" value="UBA"/>
</dbReference>
<dbReference type="GO" id="GO:0044753">
    <property type="term" value="C:amphisome"/>
    <property type="evidence" value="ECO:0007669"/>
    <property type="project" value="TreeGrafter"/>
</dbReference>
<feature type="compositionally biased region" description="Basic and acidic residues" evidence="5">
    <location>
        <begin position="271"/>
        <end position="294"/>
    </location>
</feature>
<protein>
    <submittedName>
        <fullName evidence="6">Sequestosome-1</fullName>
    </submittedName>
</protein>